<accession>A0A5J4PWY2</accession>
<sequence length="31" mass="3663">MIMSIIHAEATLYTTQYNLKILPFTCFPVFR</sequence>
<proteinExistence type="predicted"/>
<protein>
    <submittedName>
        <fullName evidence="1">Uncharacterized protein</fullName>
    </submittedName>
</protein>
<organism evidence="1">
    <name type="scientific">termite gut metagenome</name>
    <dbReference type="NCBI Taxonomy" id="433724"/>
    <lineage>
        <taxon>unclassified sequences</taxon>
        <taxon>metagenomes</taxon>
        <taxon>organismal metagenomes</taxon>
    </lineage>
</organism>
<evidence type="ECO:0000313" key="1">
    <source>
        <dbReference type="EMBL" id="KAA6314166.1"/>
    </source>
</evidence>
<comment type="caution">
    <text evidence="1">The sequence shown here is derived from an EMBL/GenBank/DDBJ whole genome shotgun (WGS) entry which is preliminary data.</text>
</comment>
<dbReference type="EMBL" id="SNRY01005764">
    <property type="protein sequence ID" value="KAA6314166.1"/>
    <property type="molecule type" value="Genomic_DNA"/>
</dbReference>
<name>A0A5J4PWY2_9ZZZZ</name>
<feature type="non-terminal residue" evidence="1">
    <location>
        <position position="31"/>
    </location>
</feature>
<reference evidence="1" key="1">
    <citation type="submission" date="2019-03" db="EMBL/GenBank/DDBJ databases">
        <title>Single cell metagenomics reveals metabolic interactions within the superorganism composed of flagellate Streblomastix strix and complex community of Bacteroidetes bacteria on its surface.</title>
        <authorList>
            <person name="Treitli S.C."/>
            <person name="Kolisko M."/>
            <person name="Husnik F."/>
            <person name="Keeling P."/>
            <person name="Hampl V."/>
        </authorList>
    </citation>
    <scope>NUCLEOTIDE SEQUENCE</scope>
    <source>
        <strain evidence="1">STM</strain>
    </source>
</reference>
<gene>
    <name evidence="1" type="ORF">EZS27_035173</name>
</gene>
<dbReference type="AlphaFoldDB" id="A0A5J4PWY2"/>